<feature type="compositionally biased region" description="Basic and acidic residues" evidence="2">
    <location>
        <begin position="30"/>
        <end position="40"/>
    </location>
</feature>
<dbReference type="PROSITE" id="PS51613">
    <property type="entry name" value="SAM_MT_RRMJ"/>
    <property type="match status" value="1"/>
</dbReference>
<comment type="subcellular location">
    <subcellularLocation>
        <location evidence="1">Nucleus</location>
    </subcellularLocation>
</comment>
<sequence length="981" mass="111847">MRSSSSTNNNTTHERRRHKKKGLTGRLSSRHVENIREDNRNSFNETILRGSSSRRETERLTDSDEEESTTKNDDPISRLASQRLEDIRENFNEELSETVFGDRRRNYSERLSDSDEEEDVATKMMKLDSESMEGQQQQEQKPWQPKSDDRGAALLAKMGYGGGGLGKSGQGRTEPIPLSTQRGRIGLGHQANQSLGRDLTTTWDSSLEEKSVEESVSWVAVSEERRCEIIDEISDNWIIVGKRKEIIDDEEQYCDGKLLRAMLQAKSVFDDLNDRELREARSRANPYETIGSAFFQNRAAMKVANLDRIYDWLLTKENSANLETKNPVEVSRLPNGTVTAKEGVNTDRKEPLFYFADVCAGPGGFTEYVLWRKGFYNAKGFGFTLAGKDDFKLERFMAASPEYFEPYYGKHGDGDVMKPDNIISLEEVVMKGTNNVGVDLMMADGGFSVEGKENIQEILSKRLYLCQFLVALSIVRPASASRAGGVFFCKLFDIFTPFSVGLVYLMYIAFKRISLHKPNTSRPANSERYIICDGLTEEGATKVKDYLTAVNNKLDELEKNKTTNKDVNEVIPSSVIHSDDLFMDYLVTHNERMVKRQTQYLDKYRSFAKNVGQIDTDQAKLREDCLHYWRVPDVPKRRLFDESLEASIGRLCKQVVDFEQLRRRTPPFNESILESDNESRIRFAELRMCALTEKEQPTLLFSVRMGIFIRSQNSMSGFEKLDIAPRIPKDTVLFVHKTTAYSKLSEQGKPEDPRSVIRIVDAAVINGDDVSSLPYDERMEAAEKMCLAVNCVHEHAMPSAAAVMTTNSKKRRARSMAPANPVLTAKVFKLDELGNEAERFSVIRWRGEELAVIKEGSSKFICRGMRIISILADPWVMCWSRSQKKPYAFDKSGKNNAVFSEHFVEKHCCSSFWRTIVSRKATATKPSENYQWHWDWAQDFLDGHGYGPRPILGEDEHQGGPTWRSVYRVANQQKERICHVV</sequence>
<dbReference type="InterPro" id="IPR050851">
    <property type="entry name" value="mRNA_Cap_2O-Ribose_MeTrfase"/>
</dbReference>
<evidence type="ECO:0000256" key="2">
    <source>
        <dbReference type="SAM" id="MobiDB-lite"/>
    </source>
</evidence>
<dbReference type="InterPro" id="IPR002877">
    <property type="entry name" value="RNA_MeTrfase_FtsJ_dom"/>
</dbReference>
<dbReference type="GO" id="GO:0003676">
    <property type="term" value="F:nucleic acid binding"/>
    <property type="evidence" value="ECO:0007669"/>
    <property type="project" value="UniProtKB-UniRule"/>
</dbReference>
<keyword evidence="5" id="KW-1185">Reference proteome</keyword>
<keyword evidence="1" id="KW-0539">Nucleus</keyword>
<dbReference type="FunFam" id="3.40.50.12760:FF:000004">
    <property type="entry name" value="FtsJ-like methyltransferase"/>
    <property type="match status" value="1"/>
</dbReference>
<comment type="function">
    <text evidence="1">S-adenosyl-L-methionine-dependent methyltransferase that mediates RNA cap1 2'-O-ribose methylation to the 5'-cap structure of RNAs. Methylates the ribose of the first nucleotide of a m(7)GpppG-capped mRNA to produce m(7)GpppNmp (cap1).</text>
</comment>
<dbReference type="PANTHER" id="PTHR16121:SF0">
    <property type="entry name" value="CAP-SPECIFIC MRNA (NUCLEOSIDE-2'-O-)-METHYLTRANSFERASE 1"/>
    <property type="match status" value="1"/>
</dbReference>
<dbReference type="InterPro" id="IPR025816">
    <property type="entry name" value="RrmJ-type_MeTrfase"/>
</dbReference>
<evidence type="ECO:0000259" key="4">
    <source>
        <dbReference type="PROSITE" id="PS51613"/>
    </source>
</evidence>
<feature type="domain" description="G-patch" evidence="3">
    <location>
        <begin position="147"/>
        <end position="192"/>
    </location>
</feature>
<evidence type="ECO:0000313" key="5">
    <source>
        <dbReference type="Proteomes" id="UP000887569"/>
    </source>
</evidence>
<keyword evidence="1" id="KW-0949">S-adenosyl-L-methionine</keyword>
<dbReference type="WBParaSite" id="PgB01_g135_t03">
    <property type="protein sequence ID" value="PgB01_g135_t03"/>
    <property type="gene ID" value="PgB01_g135"/>
</dbReference>
<keyword evidence="1" id="KW-0808">Transferase</keyword>
<name>A0A914ZFD5_PARUN</name>
<reference evidence="6" key="1">
    <citation type="submission" date="2022-11" db="UniProtKB">
        <authorList>
            <consortium name="WormBaseParasite"/>
        </authorList>
    </citation>
    <scope>IDENTIFICATION</scope>
</reference>
<dbReference type="EC" id="2.1.1.57" evidence="1"/>
<dbReference type="PANTHER" id="PTHR16121">
    <property type="entry name" value="CAP-SPECIFIC MRNA (NUCLEOSIDE-2'-O-)-METHYLTRANSFERASE 1-RELATED"/>
    <property type="match status" value="1"/>
</dbReference>
<dbReference type="GO" id="GO:0032259">
    <property type="term" value="P:methylation"/>
    <property type="evidence" value="ECO:0007669"/>
    <property type="project" value="UniProtKB-KW"/>
</dbReference>
<proteinExistence type="predicted"/>
<dbReference type="InterPro" id="IPR029063">
    <property type="entry name" value="SAM-dependent_MTases_sf"/>
</dbReference>
<feature type="domain" description="RrmJ-type SAM-dependent 2'-O-MTase" evidence="4">
    <location>
        <begin position="294"/>
        <end position="536"/>
    </location>
</feature>
<organism evidence="5 6">
    <name type="scientific">Parascaris univalens</name>
    <name type="common">Nematode worm</name>
    <dbReference type="NCBI Taxonomy" id="6257"/>
    <lineage>
        <taxon>Eukaryota</taxon>
        <taxon>Metazoa</taxon>
        <taxon>Ecdysozoa</taxon>
        <taxon>Nematoda</taxon>
        <taxon>Chromadorea</taxon>
        <taxon>Rhabditida</taxon>
        <taxon>Spirurina</taxon>
        <taxon>Ascaridomorpha</taxon>
        <taxon>Ascaridoidea</taxon>
        <taxon>Ascarididae</taxon>
        <taxon>Parascaris</taxon>
    </lineage>
</organism>
<dbReference type="GO" id="GO:0004483">
    <property type="term" value="F:methyltransferase cap1 activity"/>
    <property type="evidence" value="ECO:0007669"/>
    <property type="project" value="UniProtKB-UniRule"/>
</dbReference>
<dbReference type="SUPFAM" id="SSF53335">
    <property type="entry name" value="S-adenosyl-L-methionine-dependent methyltransferases"/>
    <property type="match status" value="1"/>
</dbReference>
<dbReference type="Pfam" id="PF01728">
    <property type="entry name" value="FtsJ"/>
    <property type="match status" value="1"/>
</dbReference>
<dbReference type="Gene3D" id="3.40.50.12760">
    <property type="match status" value="1"/>
</dbReference>
<protein>
    <recommendedName>
        <fullName evidence="1">Cap-specific mRNA (nucleoside-2'-O-)-methyltransferase 1</fullName>
        <ecNumber evidence="1">2.1.1.57</ecNumber>
    </recommendedName>
    <alternativeName>
        <fullName evidence="1">Cap1 2'O-ribose methyltransferase 1</fullName>
    </alternativeName>
</protein>
<dbReference type="GO" id="GO:0016556">
    <property type="term" value="P:mRNA modification"/>
    <property type="evidence" value="ECO:0007669"/>
    <property type="project" value="UniProtKB-UniRule"/>
</dbReference>
<keyword evidence="1" id="KW-0506">mRNA capping</keyword>
<evidence type="ECO:0000256" key="1">
    <source>
        <dbReference type="RuleBase" id="RU368012"/>
    </source>
</evidence>
<feature type="compositionally biased region" description="Basic residues" evidence="2">
    <location>
        <begin position="14"/>
        <end position="23"/>
    </location>
</feature>
<feature type="region of interest" description="Disordered" evidence="2">
    <location>
        <begin position="128"/>
        <end position="147"/>
    </location>
</feature>
<dbReference type="GO" id="GO:0005634">
    <property type="term" value="C:nucleus"/>
    <property type="evidence" value="ECO:0007669"/>
    <property type="project" value="UniProtKB-SubCell"/>
</dbReference>
<dbReference type="Pfam" id="PF01585">
    <property type="entry name" value="G-patch"/>
    <property type="match status" value="1"/>
</dbReference>
<feature type="compositionally biased region" description="Low complexity" evidence="2">
    <location>
        <begin position="135"/>
        <end position="145"/>
    </location>
</feature>
<dbReference type="SMART" id="SM00443">
    <property type="entry name" value="G_patch"/>
    <property type="match status" value="1"/>
</dbReference>
<dbReference type="PROSITE" id="PS50174">
    <property type="entry name" value="G_PATCH"/>
    <property type="match status" value="1"/>
</dbReference>
<dbReference type="GO" id="GO:0005737">
    <property type="term" value="C:cytoplasm"/>
    <property type="evidence" value="ECO:0007669"/>
    <property type="project" value="TreeGrafter"/>
</dbReference>
<keyword evidence="1" id="KW-0489">Methyltransferase</keyword>
<comment type="catalytic activity">
    <reaction evidence="1">
        <text>a 5'-end (N(7)-methyl 5'-triphosphoguanosine)-ribonucleoside in mRNA + S-adenosyl-L-methionine = a 5'-end (N(7)-methyl 5'-triphosphoguanosine)-(2'-O-methyl-ribonucleoside) in mRNA + S-adenosyl-L-homocysteine + H(+)</text>
        <dbReference type="Rhea" id="RHEA:67020"/>
        <dbReference type="Rhea" id="RHEA-COMP:17167"/>
        <dbReference type="Rhea" id="RHEA-COMP:17168"/>
        <dbReference type="ChEBI" id="CHEBI:15378"/>
        <dbReference type="ChEBI" id="CHEBI:57856"/>
        <dbReference type="ChEBI" id="CHEBI:59789"/>
        <dbReference type="ChEBI" id="CHEBI:156461"/>
        <dbReference type="ChEBI" id="CHEBI:167609"/>
        <dbReference type="EC" id="2.1.1.57"/>
    </reaction>
</comment>
<dbReference type="AlphaFoldDB" id="A0A914ZFD5"/>
<dbReference type="InterPro" id="IPR000467">
    <property type="entry name" value="G_patch_dom"/>
</dbReference>
<feature type="compositionally biased region" description="Low complexity" evidence="2">
    <location>
        <begin position="1"/>
        <end position="11"/>
    </location>
</feature>
<evidence type="ECO:0000259" key="3">
    <source>
        <dbReference type="PROSITE" id="PS50174"/>
    </source>
</evidence>
<feature type="compositionally biased region" description="Polar residues" evidence="2">
    <location>
        <begin position="41"/>
        <end position="51"/>
    </location>
</feature>
<feature type="region of interest" description="Disordered" evidence="2">
    <location>
        <begin position="1"/>
        <end position="78"/>
    </location>
</feature>
<evidence type="ECO:0000313" key="6">
    <source>
        <dbReference type="WBParaSite" id="PgB01_g135_t03"/>
    </source>
</evidence>
<keyword evidence="1" id="KW-0507">mRNA processing</keyword>
<dbReference type="GO" id="GO:0006370">
    <property type="term" value="P:7-methylguanosine mRNA capping"/>
    <property type="evidence" value="ECO:0007669"/>
    <property type="project" value="UniProtKB-UniRule"/>
</dbReference>
<dbReference type="Proteomes" id="UP000887569">
    <property type="component" value="Unplaced"/>
</dbReference>
<feature type="compositionally biased region" description="Basic and acidic residues" evidence="2">
    <location>
        <begin position="53"/>
        <end position="76"/>
    </location>
</feature>
<accession>A0A914ZFD5</accession>